<dbReference type="Proteomes" id="UP001596513">
    <property type="component" value="Unassembled WGS sequence"/>
</dbReference>
<dbReference type="Pfam" id="PF13568">
    <property type="entry name" value="OMP_b-brl_2"/>
    <property type="match status" value="1"/>
</dbReference>
<evidence type="ECO:0000259" key="1">
    <source>
        <dbReference type="Pfam" id="PF13568"/>
    </source>
</evidence>
<keyword evidence="3" id="KW-1185">Reference proteome</keyword>
<sequence>MLYEPEKYEIEGDGRNSNGFVGLRFRHRFDVAYLRLPVMVRYTYPRGKVVPVAEIGFTVAYAVKNNTTAEQMDRNGKYSQIQTLEGATGDSFRRNQLGIGAGLGLSTHVADGHALSFLMRAEQTDGFSNSQQIGVSVLHLYGLLSFDLTK</sequence>
<evidence type="ECO:0000313" key="3">
    <source>
        <dbReference type="Proteomes" id="UP001596513"/>
    </source>
</evidence>
<name>A0ABW2U4T4_9BACT</name>
<dbReference type="RefSeq" id="WP_380205984.1">
    <property type="nucleotide sequence ID" value="NZ_JBHTEK010000001.1"/>
</dbReference>
<gene>
    <name evidence="2" type="ORF">ACFQT0_11125</name>
</gene>
<dbReference type="EMBL" id="JBHTEK010000001">
    <property type="protein sequence ID" value="MFC7667879.1"/>
    <property type="molecule type" value="Genomic_DNA"/>
</dbReference>
<accession>A0ABW2U4T4</accession>
<evidence type="ECO:0000313" key="2">
    <source>
        <dbReference type="EMBL" id="MFC7667879.1"/>
    </source>
</evidence>
<comment type="caution">
    <text evidence="2">The sequence shown here is derived from an EMBL/GenBank/DDBJ whole genome shotgun (WGS) entry which is preliminary data.</text>
</comment>
<protein>
    <submittedName>
        <fullName evidence="2">Outer membrane beta-barrel protein</fullName>
    </submittedName>
</protein>
<reference evidence="3" key="1">
    <citation type="journal article" date="2019" name="Int. J. Syst. Evol. Microbiol.">
        <title>The Global Catalogue of Microorganisms (GCM) 10K type strain sequencing project: providing services to taxonomists for standard genome sequencing and annotation.</title>
        <authorList>
            <consortium name="The Broad Institute Genomics Platform"/>
            <consortium name="The Broad Institute Genome Sequencing Center for Infectious Disease"/>
            <person name="Wu L."/>
            <person name="Ma J."/>
        </authorList>
    </citation>
    <scope>NUCLEOTIDE SEQUENCE [LARGE SCALE GENOMIC DNA]</scope>
    <source>
        <strain evidence="3">JCM 19635</strain>
    </source>
</reference>
<proteinExistence type="predicted"/>
<feature type="domain" description="Outer membrane protein beta-barrel" evidence="1">
    <location>
        <begin position="2"/>
        <end position="108"/>
    </location>
</feature>
<organism evidence="2 3">
    <name type="scientific">Hymenobacter humi</name>
    <dbReference type="NCBI Taxonomy" id="1411620"/>
    <lineage>
        <taxon>Bacteria</taxon>
        <taxon>Pseudomonadati</taxon>
        <taxon>Bacteroidota</taxon>
        <taxon>Cytophagia</taxon>
        <taxon>Cytophagales</taxon>
        <taxon>Hymenobacteraceae</taxon>
        <taxon>Hymenobacter</taxon>
    </lineage>
</organism>
<dbReference type="InterPro" id="IPR025665">
    <property type="entry name" value="Beta-barrel_OMP_2"/>
</dbReference>